<dbReference type="PANTHER" id="PTHR47791">
    <property type="entry name" value="MEIOTICALLY UP-REGULATED GENE 191 PROTEIN"/>
    <property type="match status" value="1"/>
</dbReference>
<evidence type="ECO:0000313" key="1">
    <source>
        <dbReference type="EMBL" id="BBA74264.1"/>
    </source>
</evidence>
<evidence type="ECO:0008006" key="2">
    <source>
        <dbReference type="Google" id="ProtNLM"/>
    </source>
</evidence>
<name>A0A292GMA3_9HYPH</name>
<organism evidence="1">
    <name type="scientific">Ochrobactrum sp. PW1</name>
    <dbReference type="NCBI Taxonomy" id="1882222"/>
    <lineage>
        <taxon>Bacteria</taxon>
        <taxon>Pseudomonadati</taxon>
        <taxon>Pseudomonadota</taxon>
        <taxon>Alphaproteobacteria</taxon>
        <taxon>Hyphomicrobiales</taxon>
        <taxon>Brucellaceae</taxon>
        <taxon>Brucella/Ochrobactrum group</taxon>
        <taxon>Ochrobactrum</taxon>
    </lineage>
</organism>
<sequence length="376" mass="41620">MRMQLMLSVCITSLGNYDWMKKQRFVSGGIALIHLAVPLAVSVSSSAVSANAQVNAQQDWHMRAGAAADYLDRQWGTDSGWSASENWQRFPIVDALIEYQRRTGDLRWEGKINAAVRNRSGLYLNDDDLWAVIANVHAWQIEHDPELLAWAATNYRRIVTEYWDELCGGGLWWDRKRTYKNAIVNELLIYASTQLYLATRQEPYREWALRSWSWFASSTMIGADGLVNDGLDARCGNNGAPRFTYNQGVLLGGLNDLSEITGDPQFRALAVKTALAATRTLVTTDGLLTEPFDGLGRDGPMFKGIFAFHVGHLIGVMPAGAERAELRDWTRRNGEAVWRLTGEGSRPIDGLWTGGSDQHGAAAQASGLEILLAAAS</sequence>
<dbReference type="InterPro" id="IPR053169">
    <property type="entry name" value="MUG_Protein"/>
</dbReference>
<dbReference type="Pfam" id="PF03663">
    <property type="entry name" value="Glyco_hydro_76"/>
    <property type="match status" value="1"/>
</dbReference>
<dbReference type="EMBL" id="LC171369">
    <property type="protein sequence ID" value="BBA74264.1"/>
    <property type="molecule type" value="Genomic_DNA"/>
</dbReference>
<dbReference type="InterPro" id="IPR008928">
    <property type="entry name" value="6-hairpin_glycosidase_sf"/>
</dbReference>
<protein>
    <recommendedName>
        <fullName evidence="2">Glycosyl hydrolase</fullName>
    </recommendedName>
</protein>
<reference evidence="1" key="1">
    <citation type="submission" date="2016-07" db="EMBL/GenBank/DDBJ databases">
        <title>Genomics reveals synergistic degradation of pyrene by five bacteria in a mangrove sediment-derived bacterial consortium.</title>
        <authorList>
            <person name="Wanapaisan P."/>
            <person name="Vejarano F."/>
            <person name="Chakraborty J."/>
            <person name="Shintani M."/>
            <person name="Muangchinda C."/>
            <person name="Laothamteep N."/>
            <person name="Suzuki-Minakuchi C."/>
            <person name="Inoue K."/>
            <person name="Nojiri H."/>
            <person name="Pinyakong O."/>
        </authorList>
    </citation>
    <scope>NUCLEOTIDE SEQUENCE</scope>
    <source>
        <strain evidence="1">PW1</strain>
    </source>
</reference>
<dbReference type="GO" id="GO:0005975">
    <property type="term" value="P:carbohydrate metabolic process"/>
    <property type="evidence" value="ECO:0007669"/>
    <property type="project" value="InterPro"/>
</dbReference>
<proteinExistence type="predicted"/>
<accession>A0A292GMA3</accession>
<dbReference type="Gene3D" id="1.50.10.20">
    <property type="match status" value="1"/>
</dbReference>
<dbReference type="PANTHER" id="PTHR47791:SF3">
    <property type="entry name" value="MEIOTICALLY UP-REGULATED GENE 191 PROTEIN"/>
    <property type="match status" value="1"/>
</dbReference>
<dbReference type="AlphaFoldDB" id="A0A292GMA3"/>
<dbReference type="SUPFAM" id="SSF48208">
    <property type="entry name" value="Six-hairpin glycosidases"/>
    <property type="match status" value="1"/>
</dbReference>
<dbReference type="InterPro" id="IPR005198">
    <property type="entry name" value="Glyco_hydro_76"/>
</dbReference>